<comment type="caution">
    <text evidence="1">The sequence shown here is derived from an EMBL/GenBank/DDBJ whole genome shotgun (WGS) entry which is preliminary data.</text>
</comment>
<proteinExistence type="predicted"/>
<organism evidence="1 2">
    <name type="scientific">Hyphomonas jannaschiana VP2</name>
    <dbReference type="NCBI Taxonomy" id="1280952"/>
    <lineage>
        <taxon>Bacteria</taxon>
        <taxon>Pseudomonadati</taxon>
        <taxon>Pseudomonadota</taxon>
        <taxon>Alphaproteobacteria</taxon>
        <taxon>Hyphomonadales</taxon>
        <taxon>Hyphomonadaceae</taxon>
        <taxon>Hyphomonas</taxon>
    </lineage>
</organism>
<dbReference type="PATRIC" id="fig|1280952.3.peg.1594"/>
<evidence type="ECO:0000313" key="1">
    <source>
        <dbReference type="EMBL" id="KCZ89231.1"/>
    </source>
</evidence>
<sequence>MEGITAKGALNMQPTLTKTAETTIGQVLSRFAAGDPSIFELIADDVDFRIDHFRDEADTSWQLANSREALMGVIVRLGQEVFPKGTEALGIDVFALGDGWHLTRFNQRFFYGERQCDVTSVTFIISHETDGLLDYFRENVTNIVNV</sequence>
<name>A0A059FFB2_9PROT</name>
<dbReference type="eggNOG" id="ENOG5032TJ7">
    <property type="taxonomic scope" value="Bacteria"/>
</dbReference>
<protein>
    <recommendedName>
        <fullName evidence="3">SnoaL-like domain-containing protein</fullName>
    </recommendedName>
</protein>
<keyword evidence="2" id="KW-1185">Reference proteome</keyword>
<gene>
    <name evidence="1" type="ORF">HJA_08037</name>
</gene>
<dbReference type="STRING" id="1280952.HJA_08037"/>
<evidence type="ECO:0000313" key="2">
    <source>
        <dbReference type="Proteomes" id="UP000024816"/>
    </source>
</evidence>
<accession>A0A059FFB2</accession>
<evidence type="ECO:0008006" key="3">
    <source>
        <dbReference type="Google" id="ProtNLM"/>
    </source>
</evidence>
<dbReference type="AlphaFoldDB" id="A0A059FFB2"/>
<dbReference type="EMBL" id="ARYJ01000004">
    <property type="protein sequence ID" value="KCZ89231.1"/>
    <property type="molecule type" value="Genomic_DNA"/>
</dbReference>
<reference evidence="1 2" key="1">
    <citation type="journal article" date="2014" name="Antonie Van Leeuwenhoek">
        <title>Hyphomonas beringensis sp. nov. and Hyphomonas chukchiensis sp. nov., isolated from surface seawater of the Bering Sea and Chukchi Sea.</title>
        <authorList>
            <person name="Li C."/>
            <person name="Lai Q."/>
            <person name="Li G."/>
            <person name="Dong C."/>
            <person name="Wang J."/>
            <person name="Liao Y."/>
            <person name="Shao Z."/>
        </authorList>
    </citation>
    <scope>NUCLEOTIDE SEQUENCE [LARGE SCALE GENOMIC DNA]</scope>
    <source>
        <strain evidence="1 2">VP2</strain>
    </source>
</reference>
<dbReference type="Proteomes" id="UP000024816">
    <property type="component" value="Unassembled WGS sequence"/>
</dbReference>